<evidence type="ECO:0000313" key="2">
    <source>
        <dbReference type="Proteomes" id="UP000000530"/>
    </source>
</evidence>
<protein>
    <submittedName>
        <fullName evidence="1">Uncharacterized protein</fullName>
    </submittedName>
</protein>
<dbReference type="RefSeq" id="WP_001788625.1">
    <property type="nucleotide sequence ID" value="NC_002951.2"/>
</dbReference>
<dbReference type="EMBL" id="CP000046">
    <property type="protein sequence ID" value="AAW36535.1"/>
    <property type="molecule type" value="Genomic_DNA"/>
</dbReference>
<reference evidence="1 2" key="1">
    <citation type="journal article" date="2005" name="J. Bacteriol.">
        <title>Insights on evolution of virulence and resistance from the complete genome analysis of an early methicillin-resistant Staphylococcus aureus strain and a biofilm-producing methicillin-resistant Staphylococcus epidermidis strain.</title>
        <authorList>
            <person name="Gill S.R."/>
            <person name="Fouts D.E."/>
            <person name="Archer G.L."/>
            <person name="Mongodin E.F."/>
            <person name="Deboy R.T."/>
            <person name="Ravel J."/>
            <person name="Paulsen I.T."/>
            <person name="Kolonay J.F."/>
            <person name="Brinkac L."/>
            <person name="Beanan M."/>
            <person name="Dodson R.J."/>
            <person name="Daugherty S.C."/>
            <person name="Madupu R."/>
            <person name="Angiuoli S.V."/>
            <person name="Durkin A.S."/>
            <person name="Haft D.H."/>
            <person name="Vamathevan J."/>
            <person name="Khouri H."/>
            <person name="Utterback T."/>
            <person name="Lee C."/>
            <person name="Dimitrov G."/>
            <person name="Jiang L."/>
            <person name="Qin H."/>
            <person name="Weidman J."/>
            <person name="Tran K."/>
            <person name="Kang K."/>
            <person name="Hance I.R."/>
            <person name="Nelson K.E."/>
            <person name="Fraser C.M."/>
        </authorList>
    </citation>
    <scope>NUCLEOTIDE SEQUENCE [LARGE SCALE GENOMIC DNA]</scope>
    <source>
        <strain evidence="1 2">COL</strain>
    </source>
</reference>
<organism evidence="1 2">
    <name type="scientific">Staphylococcus aureus (strain COL)</name>
    <dbReference type="NCBI Taxonomy" id="93062"/>
    <lineage>
        <taxon>Bacteria</taxon>
        <taxon>Bacillati</taxon>
        <taxon>Bacillota</taxon>
        <taxon>Bacilli</taxon>
        <taxon>Bacillales</taxon>
        <taxon>Staphylococcaceae</taxon>
        <taxon>Staphylococcus</taxon>
    </lineage>
</organism>
<proteinExistence type="predicted"/>
<sequence>MLDYHLTFIDLLIPPFSSRKQYDDLSFNFLY</sequence>
<evidence type="ECO:0000313" key="1">
    <source>
        <dbReference type="EMBL" id="AAW36535.1"/>
    </source>
</evidence>
<gene>
    <name evidence="1" type="ordered locus">SACOL1156</name>
</gene>
<accession>A0A0H2WWX1</accession>
<name>A0A0H2WWX1_STAAC</name>
<dbReference type="Proteomes" id="UP000000530">
    <property type="component" value="Chromosome"/>
</dbReference>
<dbReference type="HOGENOM" id="CLU_218445_0_0_9"/>
<dbReference type="KEGG" id="sac:SACOL1156"/>
<dbReference type="AlphaFoldDB" id="A0A0H2WWX1"/>